<feature type="compositionally biased region" description="Basic and acidic residues" evidence="11">
    <location>
        <begin position="915"/>
        <end position="948"/>
    </location>
</feature>
<dbReference type="OMA" id="MLRLMIW"/>
<evidence type="ECO:0000256" key="5">
    <source>
        <dbReference type="ARBA" id="ARBA00022692"/>
    </source>
</evidence>
<evidence type="ECO:0000256" key="4">
    <source>
        <dbReference type="ARBA" id="ARBA00022538"/>
    </source>
</evidence>
<dbReference type="EMBL" id="KZ859037">
    <property type="protein sequence ID" value="RDW24373.1"/>
    <property type="molecule type" value="Genomic_DNA"/>
</dbReference>
<evidence type="ECO:0000256" key="3">
    <source>
        <dbReference type="ARBA" id="ARBA00022448"/>
    </source>
</evidence>
<dbReference type="GeneID" id="2906994"/>
<reference evidence="13 15" key="2">
    <citation type="submission" date="2018-07" db="EMBL/GenBank/DDBJ databases">
        <title>Draft Genome Assemblies for Five Robust Yarrowia lipolytica Strains Exhibiting High Lipid Production and Pentose Sugar Utilization and Sugar Alcohol Secretion from Undetoxified Lignocellulosic Biomass Hydrolysates.</title>
        <authorList>
            <consortium name="DOE Joint Genome Institute"/>
            <person name="Walker C."/>
            <person name="Ryu S."/>
            <person name="Na H."/>
            <person name="Zane M."/>
            <person name="LaButti K."/>
            <person name="Lipzen A."/>
            <person name="Haridas S."/>
            <person name="Barry K."/>
            <person name="Grigoriev I.V."/>
            <person name="Quarterman J."/>
            <person name="Slininger P."/>
            <person name="Dien B."/>
            <person name="Trinh C.T."/>
        </authorList>
    </citation>
    <scope>NUCLEOTIDE SEQUENCE [LARGE SCALE GENOMIC DNA]</scope>
    <source>
        <strain evidence="13 15">YB392</strain>
    </source>
</reference>
<feature type="transmembrane region" description="Helical" evidence="10">
    <location>
        <begin position="518"/>
        <end position="548"/>
    </location>
</feature>
<reference evidence="12 14" key="1">
    <citation type="journal article" date="2016" name="PLoS ONE">
        <title>Sequence Assembly of Yarrowia lipolytica Strain W29/CLIB89 Shows Transposable Element Diversity.</title>
        <authorList>
            <person name="Magnan C."/>
            <person name="Yu J."/>
            <person name="Chang I."/>
            <person name="Jahn E."/>
            <person name="Kanomata Y."/>
            <person name="Wu J."/>
            <person name="Zeller M."/>
            <person name="Oakes M."/>
            <person name="Baldi P."/>
            <person name="Sandmeyer S."/>
        </authorList>
    </citation>
    <scope>NUCLEOTIDE SEQUENCE [LARGE SCALE GENOMIC DNA]</scope>
    <source>
        <strain evidence="12">CLIB89</strain>
        <strain evidence="14">CLIB89(W29)</strain>
    </source>
</reference>
<dbReference type="PANTHER" id="PTHR31064">
    <property type="entry name" value="POTASSIUM TRANSPORT PROTEIN DDB_G0292412-RELATED"/>
    <property type="match status" value="1"/>
</dbReference>
<sequence length="970" mass="109856">MFIVDYAKRAYRKLRHFRITFIVVHYFIIIGSAIFGTFLFYPAKTTKYIDALFQCACAATQAGLNTVDLNSLKLWQQMVLYCISMWTNPIVIHSGVVFMRLHWFEKSFKDIKNQSKLQSKLRRTATTLARQDTLENGLFQRPPLRHQNPGVAGLNSNINNDSSDETPHKEGHNNDNPNLNKEITFGNLPQPKRTHSVEPEDMYRSINLLSHEHPEGQSDSDDDGPALVIRGPRDRPDRDDDEEDSPEIERAPRAISFSTQEHPRAQKSALEQFKEEMRESQRQLDAEHAIDEGESSDATQPTSIKREDMYYRQHPDSDSSEGDTVKKVRSNVTVHRPSPEDDDFAGTQPMNRRAFTLDGDNTEEKNHEGAFAHFKRSLTFDRFLSNRRRGSDAASSSGATSNADLNKTMSSNYLSWSPTVGRNSAFVDLTEEQKEELGGIEYRALKVLSKVLVAYFVGFHLMCAIMLLPWAIYMPKYRDYVYSCGVTPTWWAFFTAQSTFNDVGFTLTPDSMGSYQEAIYVLLTMSFFIVIGNTGFPVLLRFIIWIMFKLSPRDSSLKECTGFLLDHPRRCFTMLFPSTATWWLFATLVILNSVDLVFFIILDFNAPAVTEMRPGYRVVSGLFQAFSTRTAGFTSVSIAELHPSIQVSYMIMMYIAILPIAISIRRTNVYEEQSLGIYGGGDEESEYDQAPTADEEAENEENDPEHLYKGKKKKHPSYVTAHLRAQLGYDLWYIFLGLFIICICEGTKIKDVTDLGFTGFTVLFEVVSAYGTVGMSMGYDDVNTSLSGKFSTISKLIIIAMMIRGRHRGLPYSVDRAIILPSDEMHRKDDAVTRSHLRRGRTMSANSNELTETMGLPYPMRSHTMMSSGPGAGGNESYPLRGSSHSRQTSNVSDIGPRDLDPIVPSSPMPSVDEDYLKRMEKREQEQEDNKLRGELSDNKKKLHKDEQGIEMDSYFPELKGPGGLDLADD</sequence>
<dbReference type="VEuPathDB" id="FungiDB:YALI0_B17864g"/>
<proteinExistence type="inferred from homology"/>
<keyword evidence="5 10" id="KW-0812">Transmembrane</keyword>
<protein>
    <recommendedName>
        <fullName evidence="10">Potassium transport protein</fullName>
    </recommendedName>
</protein>
<feature type="transmembrane region" description="Helical" evidence="10">
    <location>
        <begin position="580"/>
        <end position="602"/>
    </location>
</feature>
<feature type="region of interest" description="Disordered" evidence="11">
    <location>
        <begin position="212"/>
        <end position="354"/>
    </location>
</feature>
<evidence type="ECO:0000256" key="7">
    <source>
        <dbReference type="ARBA" id="ARBA00022989"/>
    </source>
</evidence>
<dbReference type="Proteomes" id="UP000182444">
    <property type="component" value="Chromosome 1B"/>
</dbReference>
<keyword evidence="3 10" id="KW-0813">Transport</keyword>
<feature type="transmembrane region" description="Helical" evidence="10">
    <location>
        <begin position="452"/>
        <end position="473"/>
    </location>
</feature>
<dbReference type="KEGG" id="yli:2906994"/>
<dbReference type="OrthoDB" id="9999863at2759"/>
<comment type="subcellular location">
    <subcellularLocation>
        <location evidence="1">Membrane</location>
        <topology evidence="1">Multi-pass membrane protein</topology>
    </subcellularLocation>
</comment>
<evidence type="ECO:0000256" key="10">
    <source>
        <dbReference type="PIRNR" id="PIRNR002450"/>
    </source>
</evidence>
<dbReference type="PANTHER" id="PTHR31064:SF30">
    <property type="entry name" value="HIGH-AFFINITY POTASSIUM TRANSPORT PROTEIN-RELATED"/>
    <property type="match status" value="1"/>
</dbReference>
<feature type="compositionally biased region" description="Acidic residues" evidence="11">
    <location>
        <begin position="681"/>
        <end position="703"/>
    </location>
</feature>
<feature type="region of interest" description="Disordered" evidence="11">
    <location>
        <begin position="852"/>
        <end position="970"/>
    </location>
</feature>
<evidence type="ECO:0000256" key="8">
    <source>
        <dbReference type="ARBA" id="ARBA00023065"/>
    </source>
</evidence>
<name>A0A1D8N891_YARLL</name>
<keyword evidence="4 10" id="KW-0633">Potassium transport</keyword>
<dbReference type="EMBL" id="CP017554">
    <property type="protein sequence ID" value="AOW01857.1"/>
    <property type="molecule type" value="Genomic_DNA"/>
</dbReference>
<feature type="region of interest" description="Disordered" evidence="11">
    <location>
        <begin position="680"/>
        <end position="711"/>
    </location>
</feature>
<feature type="transmembrane region" description="Helical" evidence="10">
    <location>
        <begin position="78"/>
        <end position="99"/>
    </location>
</feature>
<evidence type="ECO:0000313" key="12">
    <source>
        <dbReference type="EMBL" id="AOW01857.1"/>
    </source>
</evidence>
<dbReference type="InterPro" id="IPR003445">
    <property type="entry name" value="Cat_transpt"/>
</dbReference>
<dbReference type="GO" id="GO:0140107">
    <property type="term" value="F:high-affinity potassium ion transmembrane transporter activity"/>
    <property type="evidence" value="ECO:0007669"/>
    <property type="project" value="TreeGrafter"/>
</dbReference>
<dbReference type="AlphaFoldDB" id="A0A1D8N891"/>
<evidence type="ECO:0000256" key="6">
    <source>
        <dbReference type="ARBA" id="ARBA00022958"/>
    </source>
</evidence>
<keyword evidence="8 10" id="KW-0406">Ion transport</keyword>
<dbReference type="PIRSF" id="PIRSF002450">
    <property type="entry name" value="K+_transpter_TRK"/>
    <property type="match status" value="1"/>
</dbReference>
<dbReference type="VEuPathDB" id="FungiDB:YALI1_B23153g"/>
<feature type="region of interest" description="Disordered" evidence="11">
    <location>
        <begin position="134"/>
        <end position="197"/>
    </location>
</feature>
<dbReference type="InterPro" id="IPR004773">
    <property type="entry name" value="K/Na_transp_Trk1/HKT1"/>
</dbReference>
<dbReference type="GO" id="GO:0030007">
    <property type="term" value="P:intracellular potassium ion homeostasis"/>
    <property type="evidence" value="ECO:0007669"/>
    <property type="project" value="UniProtKB-UniRule"/>
</dbReference>
<evidence type="ECO:0000313" key="13">
    <source>
        <dbReference type="EMBL" id="RDW24373.1"/>
    </source>
</evidence>
<evidence type="ECO:0000313" key="14">
    <source>
        <dbReference type="Proteomes" id="UP000182444"/>
    </source>
</evidence>
<dbReference type="GO" id="GO:0005886">
    <property type="term" value="C:plasma membrane"/>
    <property type="evidence" value="ECO:0007669"/>
    <property type="project" value="InterPro"/>
</dbReference>
<dbReference type="NCBIfam" id="TIGR00934">
    <property type="entry name" value="2a38euk"/>
    <property type="match status" value="1"/>
</dbReference>
<dbReference type="eggNOG" id="KOG1341">
    <property type="taxonomic scope" value="Eukaryota"/>
</dbReference>
<feature type="transmembrane region" description="Helical" evidence="10">
    <location>
        <begin position="647"/>
        <end position="664"/>
    </location>
</feature>
<feature type="compositionally biased region" description="Polar residues" evidence="11">
    <location>
        <begin position="883"/>
        <end position="893"/>
    </location>
</feature>
<accession>A0A1D8N891</accession>
<feature type="transmembrane region" description="Helical" evidence="10">
    <location>
        <begin position="21"/>
        <end position="41"/>
    </location>
</feature>
<comment type="similarity">
    <text evidence="2 10">Belongs to the TrkH potassium transport family.</text>
</comment>
<keyword evidence="7 10" id="KW-1133">Transmembrane helix</keyword>
<evidence type="ECO:0000313" key="15">
    <source>
        <dbReference type="Proteomes" id="UP000256601"/>
    </source>
</evidence>
<evidence type="ECO:0000256" key="2">
    <source>
        <dbReference type="ARBA" id="ARBA00009137"/>
    </source>
</evidence>
<organism evidence="12 14">
    <name type="scientific">Yarrowia lipolytica</name>
    <name type="common">Candida lipolytica</name>
    <dbReference type="NCBI Taxonomy" id="4952"/>
    <lineage>
        <taxon>Eukaryota</taxon>
        <taxon>Fungi</taxon>
        <taxon>Dikarya</taxon>
        <taxon>Ascomycota</taxon>
        <taxon>Saccharomycotina</taxon>
        <taxon>Dipodascomycetes</taxon>
        <taxon>Dipodascales</taxon>
        <taxon>Dipodascales incertae sedis</taxon>
        <taxon>Yarrowia</taxon>
    </lineage>
</organism>
<feature type="compositionally biased region" description="Basic and acidic residues" evidence="11">
    <location>
        <begin position="272"/>
        <end position="291"/>
    </location>
</feature>
<evidence type="ECO:0000256" key="1">
    <source>
        <dbReference type="ARBA" id="ARBA00004141"/>
    </source>
</evidence>
<dbReference type="GO" id="GO:1990573">
    <property type="term" value="P:potassium ion import across plasma membrane"/>
    <property type="evidence" value="ECO:0007669"/>
    <property type="project" value="TreeGrafter"/>
</dbReference>
<evidence type="ECO:0000256" key="9">
    <source>
        <dbReference type="ARBA" id="ARBA00023136"/>
    </source>
</evidence>
<gene>
    <name evidence="13" type="ORF">B0I71DRAFT_134412</name>
    <name evidence="12" type="ORF">YALI1_B23153g</name>
</gene>
<keyword evidence="6 10" id="KW-0630">Potassium</keyword>
<feature type="compositionally biased region" description="Basic and acidic residues" evidence="11">
    <location>
        <begin position="304"/>
        <end position="317"/>
    </location>
</feature>
<feature type="transmembrane region" description="Helical" evidence="10">
    <location>
        <begin position="731"/>
        <end position="749"/>
    </location>
</feature>
<dbReference type="Pfam" id="PF02386">
    <property type="entry name" value="TrkH"/>
    <property type="match status" value="1"/>
</dbReference>
<evidence type="ECO:0000256" key="11">
    <source>
        <dbReference type="SAM" id="MobiDB-lite"/>
    </source>
</evidence>
<dbReference type="InterPro" id="IPR015958">
    <property type="entry name" value="Trk1_fungi"/>
</dbReference>
<keyword evidence="9 10" id="KW-0472">Membrane</keyword>
<dbReference type="InterPro" id="IPR051143">
    <property type="entry name" value="TrkH_K-transport"/>
</dbReference>
<dbReference type="RefSeq" id="XP_501034.1">
    <property type="nucleotide sequence ID" value="XM_501034.1"/>
</dbReference>
<dbReference type="Proteomes" id="UP000256601">
    <property type="component" value="Unassembled WGS sequence"/>
</dbReference>